<dbReference type="GeneTree" id="ENSGT00660000097418"/>
<dbReference type="AlphaFoldDB" id="H2Z8V2"/>
<dbReference type="SMART" id="SM00015">
    <property type="entry name" value="IQ"/>
    <property type="match status" value="1"/>
</dbReference>
<name>H2Z8V2_CIOSA</name>
<dbReference type="InParanoid" id="H2Z8V2"/>
<organism evidence="2 3">
    <name type="scientific">Ciona savignyi</name>
    <name type="common">Pacific transparent sea squirt</name>
    <dbReference type="NCBI Taxonomy" id="51511"/>
    <lineage>
        <taxon>Eukaryota</taxon>
        <taxon>Metazoa</taxon>
        <taxon>Chordata</taxon>
        <taxon>Tunicata</taxon>
        <taxon>Ascidiacea</taxon>
        <taxon>Phlebobranchia</taxon>
        <taxon>Cionidae</taxon>
        <taxon>Ciona</taxon>
    </lineage>
</organism>
<dbReference type="Gene3D" id="1.20.5.190">
    <property type="match status" value="1"/>
</dbReference>
<dbReference type="OMA" id="DENVCHI"/>
<evidence type="ECO:0000313" key="3">
    <source>
        <dbReference type="Proteomes" id="UP000007875"/>
    </source>
</evidence>
<keyword evidence="1" id="KW-0175">Coiled coil</keyword>
<reference evidence="3" key="1">
    <citation type="submission" date="2003-08" db="EMBL/GenBank/DDBJ databases">
        <authorList>
            <person name="Birren B."/>
            <person name="Nusbaum C."/>
            <person name="Abebe A."/>
            <person name="Abouelleil A."/>
            <person name="Adekoya E."/>
            <person name="Ait-zahra M."/>
            <person name="Allen N."/>
            <person name="Allen T."/>
            <person name="An P."/>
            <person name="Anderson M."/>
            <person name="Anderson S."/>
            <person name="Arachchi H."/>
            <person name="Armbruster J."/>
            <person name="Bachantsang P."/>
            <person name="Baldwin J."/>
            <person name="Barry A."/>
            <person name="Bayul T."/>
            <person name="Blitshsteyn B."/>
            <person name="Bloom T."/>
            <person name="Blye J."/>
            <person name="Boguslavskiy L."/>
            <person name="Borowsky M."/>
            <person name="Boukhgalter B."/>
            <person name="Brunache A."/>
            <person name="Butler J."/>
            <person name="Calixte N."/>
            <person name="Calvo S."/>
            <person name="Camarata J."/>
            <person name="Campo K."/>
            <person name="Chang J."/>
            <person name="Cheshatsang Y."/>
            <person name="Citroen M."/>
            <person name="Collymore A."/>
            <person name="Considine T."/>
            <person name="Cook A."/>
            <person name="Cooke P."/>
            <person name="Corum B."/>
            <person name="Cuomo C."/>
            <person name="David R."/>
            <person name="Dawoe T."/>
            <person name="Degray S."/>
            <person name="Dodge S."/>
            <person name="Dooley K."/>
            <person name="Dorje P."/>
            <person name="Dorjee K."/>
            <person name="Dorris L."/>
            <person name="Duffey N."/>
            <person name="Dupes A."/>
            <person name="Elkins T."/>
            <person name="Engels R."/>
            <person name="Erickson J."/>
            <person name="Farina A."/>
            <person name="Faro S."/>
            <person name="Ferreira P."/>
            <person name="Fischer H."/>
            <person name="Fitzgerald M."/>
            <person name="Foley K."/>
            <person name="Gage D."/>
            <person name="Galagan J."/>
            <person name="Gearin G."/>
            <person name="Gnerre S."/>
            <person name="Gnirke A."/>
            <person name="Goyette A."/>
            <person name="Graham J."/>
            <person name="Grandbois E."/>
            <person name="Gyaltsen K."/>
            <person name="Hafez N."/>
            <person name="Hagopian D."/>
            <person name="Hagos B."/>
            <person name="Hall J."/>
            <person name="Hatcher B."/>
            <person name="Heller A."/>
            <person name="Higgins H."/>
            <person name="Honan T."/>
            <person name="Horn A."/>
            <person name="Houde N."/>
            <person name="Hughes L."/>
            <person name="Hulme W."/>
            <person name="Husby E."/>
            <person name="Iliev I."/>
            <person name="Jaffe D."/>
            <person name="Jones C."/>
            <person name="Kamal M."/>
            <person name="Kamat A."/>
            <person name="Kamvysselis M."/>
            <person name="Karlsson E."/>
            <person name="Kells C."/>
            <person name="Kieu A."/>
            <person name="Kisner P."/>
            <person name="Kodira C."/>
            <person name="Kulbokas E."/>
            <person name="Labutti K."/>
            <person name="Lama D."/>
            <person name="Landers T."/>
            <person name="Leger J."/>
            <person name="Levine S."/>
            <person name="Lewis D."/>
            <person name="Lewis T."/>
            <person name="Lindblad-toh K."/>
            <person name="Liu X."/>
            <person name="Lokyitsang T."/>
            <person name="Lokyitsang Y."/>
            <person name="Lucien O."/>
            <person name="Lui A."/>
            <person name="Ma L.J."/>
            <person name="Mabbitt R."/>
            <person name="Macdonald J."/>
            <person name="Maclean C."/>
            <person name="Major J."/>
            <person name="Manning J."/>
            <person name="Marabella R."/>
            <person name="Maru K."/>
            <person name="Matthews C."/>
            <person name="Mauceli E."/>
            <person name="Mccarthy M."/>
            <person name="Mcdonough S."/>
            <person name="Mcghee T."/>
            <person name="Meldrim J."/>
            <person name="Meneus L."/>
            <person name="Mesirov J."/>
            <person name="Mihalev A."/>
            <person name="Mihova T."/>
            <person name="Mikkelsen T."/>
            <person name="Mlenga V."/>
            <person name="Moru K."/>
            <person name="Mozes J."/>
            <person name="Mulrain L."/>
            <person name="Munson G."/>
            <person name="Naylor J."/>
            <person name="Newes C."/>
            <person name="Nguyen C."/>
            <person name="Nguyen N."/>
            <person name="Nguyen T."/>
            <person name="Nicol R."/>
            <person name="Nielsen C."/>
            <person name="Nizzari M."/>
            <person name="Norbu C."/>
            <person name="Norbu N."/>
            <person name="O'donnell P."/>
            <person name="Okoawo O."/>
            <person name="O'leary S."/>
            <person name="Omotosho B."/>
            <person name="O'neill K."/>
            <person name="Osman S."/>
            <person name="Parker S."/>
            <person name="Perrin D."/>
            <person name="Phunkhang P."/>
            <person name="Piqani B."/>
            <person name="Purcell S."/>
            <person name="Rachupka T."/>
            <person name="Ramasamy U."/>
            <person name="Rameau R."/>
            <person name="Ray V."/>
            <person name="Raymond C."/>
            <person name="Retta R."/>
            <person name="Richardson S."/>
            <person name="Rise C."/>
            <person name="Rodriguez J."/>
            <person name="Rogers J."/>
            <person name="Rogov P."/>
            <person name="Rutman M."/>
            <person name="Schupbach R."/>
            <person name="Seaman C."/>
            <person name="Settipalli S."/>
            <person name="Sharpe T."/>
            <person name="Sheridan J."/>
            <person name="Sherpa N."/>
            <person name="Shi J."/>
            <person name="Smirnov S."/>
            <person name="Smith C."/>
            <person name="Sougnez C."/>
            <person name="Spencer B."/>
            <person name="Stalker J."/>
            <person name="Stange-thomann N."/>
            <person name="Stavropoulos S."/>
            <person name="Stetson K."/>
            <person name="Stone C."/>
            <person name="Stone S."/>
            <person name="Stubbs M."/>
            <person name="Talamas J."/>
            <person name="Tchuinga P."/>
            <person name="Tenzing P."/>
            <person name="Tesfaye S."/>
            <person name="Theodore J."/>
            <person name="Thoulutsang Y."/>
            <person name="Topham K."/>
            <person name="Towey S."/>
            <person name="Tsamla T."/>
            <person name="Tsomo N."/>
            <person name="Vallee D."/>
            <person name="Vassiliev H."/>
            <person name="Venkataraman V."/>
            <person name="Vinson J."/>
            <person name="Vo A."/>
            <person name="Wade C."/>
            <person name="Wang S."/>
            <person name="Wangchuk T."/>
            <person name="Wangdi T."/>
            <person name="Whittaker C."/>
            <person name="Wilkinson J."/>
            <person name="Wu Y."/>
            <person name="Wyman D."/>
            <person name="Yadav S."/>
            <person name="Yang S."/>
            <person name="Yang X."/>
            <person name="Yeager S."/>
            <person name="Yee E."/>
            <person name="Young G."/>
            <person name="Zainoun J."/>
            <person name="Zembeck L."/>
            <person name="Zimmer A."/>
            <person name="Zody M."/>
            <person name="Lander E."/>
        </authorList>
    </citation>
    <scope>NUCLEOTIDE SEQUENCE [LARGE SCALE GENOMIC DNA]</scope>
</reference>
<evidence type="ECO:0000313" key="2">
    <source>
        <dbReference type="Ensembl" id="ENSCSAVP00000014017.1"/>
    </source>
</evidence>
<dbReference type="Ensembl" id="ENSCSAVT00000014178.1">
    <property type="protein sequence ID" value="ENSCSAVP00000014017.1"/>
    <property type="gene ID" value="ENSCSAVG00000008221.1"/>
</dbReference>
<evidence type="ECO:0000256" key="1">
    <source>
        <dbReference type="SAM" id="Coils"/>
    </source>
</evidence>
<keyword evidence="3" id="KW-1185">Reference proteome</keyword>
<dbReference type="HOGENOM" id="CLU_884370_0_0_1"/>
<proteinExistence type="predicted"/>
<feature type="coiled-coil region" evidence="1">
    <location>
        <begin position="53"/>
        <end position="80"/>
    </location>
</feature>
<dbReference type="Pfam" id="PF00612">
    <property type="entry name" value="IQ"/>
    <property type="match status" value="1"/>
</dbReference>
<accession>H2Z8V2</accession>
<dbReference type="CDD" id="cd23767">
    <property type="entry name" value="IQCD"/>
    <property type="match status" value="1"/>
</dbReference>
<reference evidence="2" key="2">
    <citation type="submission" date="2025-08" db="UniProtKB">
        <authorList>
            <consortium name="Ensembl"/>
        </authorList>
    </citation>
    <scope>IDENTIFICATION</scope>
</reference>
<dbReference type="PROSITE" id="PS50096">
    <property type="entry name" value="IQ"/>
    <property type="match status" value="1"/>
</dbReference>
<dbReference type="InterPro" id="IPR000048">
    <property type="entry name" value="IQ_motif_EF-hand-BS"/>
</dbReference>
<dbReference type="Proteomes" id="UP000007875">
    <property type="component" value="Unassembled WGS sequence"/>
</dbReference>
<sequence length="315" mass="36837">MDCINAEIDKELELIDLESTNSDHDYSDDEQLLDDSEFKLEKEKENKWLDLFLEKTSQQNQKYQELISDAQDVLDQVADNVKTASTCLNKDENVCHIKDVPHDTENLTTDETSHHIDDVITSKAHEVRDGDVIDFKISDDSGLDVVKLTTTGDKVNNITAFNTEEYLLHDEEFSSKVTNDCDDLLVQIESIESDRVAREQSLNEAVQNELSLLRNLQLEQMKLKDARDKNAAISIQRFYRGYMARKVYGTILANKILESRQQRSMERVRKIEMEMQRKREEQLKLEQIKKEKEECLRRLEEEKLMKEKEQKAEEE</sequence>
<feature type="coiled-coil region" evidence="1">
    <location>
        <begin position="261"/>
        <end position="312"/>
    </location>
</feature>
<reference evidence="2" key="3">
    <citation type="submission" date="2025-09" db="UniProtKB">
        <authorList>
            <consortium name="Ensembl"/>
        </authorList>
    </citation>
    <scope>IDENTIFICATION</scope>
</reference>
<protein>
    <submittedName>
        <fullName evidence="2">Uncharacterized protein</fullName>
    </submittedName>
</protein>
<dbReference type="eggNOG" id="ENOG502SF71">
    <property type="taxonomic scope" value="Eukaryota"/>
</dbReference>